<dbReference type="Pfam" id="PF04773">
    <property type="entry name" value="FecR"/>
    <property type="match status" value="1"/>
</dbReference>
<feature type="domain" description="FecR protein" evidence="2">
    <location>
        <begin position="129"/>
        <end position="217"/>
    </location>
</feature>
<keyword evidence="1" id="KW-1133">Transmembrane helix</keyword>
<name>A0ABS5J719_9BACT</name>
<keyword evidence="1" id="KW-0472">Membrane</keyword>
<sequence>MKQIIALIQKIKDGSATASDVALLENMLAQEEDAALRQSLQETFDRTVASGEQVLTPEKTASILKQLHHKMTPQEIPARHRIGKLLPYAAAVAGLLLLAGMTMMYHYTLPKQGRNNIAKATPQLKFIRNTTGKAVMITLPEGSAVTMEAGATLRYADSALRNVTLQGKALFEVKANTNNPFTVNAGNIESIALGTRFTVDAQQPQAVTVKLETGKVRVHAKDGTTKEDIYLLPGETVHFDHAIHQYAIEKAAADNTGKNAGATHAVLMTFNNAPLDSVLNKLATVFHTGIRYEHSDVDGAYFTGQVLKTDSLRNILEVICQLNNLELAQEAETMLIRKTR</sequence>
<evidence type="ECO:0000259" key="2">
    <source>
        <dbReference type="Pfam" id="PF04773"/>
    </source>
</evidence>
<evidence type="ECO:0000256" key="1">
    <source>
        <dbReference type="SAM" id="Phobius"/>
    </source>
</evidence>
<feature type="transmembrane region" description="Helical" evidence="1">
    <location>
        <begin position="85"/>
        <end position="107"/>
    </location>
</feature>
<comment type="caution">
    <text evidence="4">The sequence shown here is derived from an EMBL/GenBank/DDBJ whole genome shotgun (WGS) entry which is preliminary data.</text>
</comment>
<proteinExistence type="predicted"/>
<gene>
    <name evidence="4" type="ORF">KE626_27020</name>
</gene>
<evidence type="ECO:0000313" key="5">
    <source>
        <dbReference type="Proteomes" id="UP000676386"/>
    </source>
</evidence>
<dbReference type="Pfam" id="PF16344">
    <property type="entry name" value="FecR_C"/>
    <property type="match status" value="1"/>
</dbReference>
<dbReference type="PANTHER" id="PTHR30273">
    <property type="entry name" value="PERIPLASMIC SIGNAL SENSOR AND SIGMA FACTOR ACTIVATOR FECR-RELATED"/>
    <property type="match status" value="1"/>
</dbReference>
<protein>
    <submittedName>
        <fullName evidence="4">FecR domain-containing protein</fullName>
    </submittedName>
</protein>
<organism evidence="4 5">
    <name type="scientific">Chitinophaga hostae</name>
    <dbReference type="NCBI Taxonomy" id="2831022"/>
    <lineage>
        <taxon>Bacteria</taxon>
        <taxon>Pseudomonadati</taxon>
        <taxon>Bacteroidota</taxon>
        <taxon>Chitinophagia</taxon>
        <taxon>Chitinophagales</taxon>
        <taxon>Chitinophagaceae</taxon>
        <taxon>Chitinophaga</taxon>
    </lineage>
</organism>
<dbReference type="Gene3D" id="3.55.50.30">
    <property type="match status" value="1"/>
</dbReference>
<dbReference type="RefSeq" id="WP_211976148.1">
    <property type="nucleotide sequence ID" value="NZ_CBFHAM010000103.1"/>
</dbReference>
<dbReference type="PANTHER" id="PTHR30273:SF2">
    <property type="entry name" value="PROTEIN FECR"/>
    <property type="match status" value="1"/>
</dbReference>
<keyword evidence="1" id="KW-0812">Transmembrane</keyword>
<evidence type="ECO:0000313" key="4">
    <source>
        <dbReference type="EMBL" id="MBS0031008.1"/>
    </source>
</evidence>
<dbReference type="Proteomes" id="UP000676386">
    <property type="component" value="Unassembled WGS sequence"/>
</dbReference>
<feature type="domain" description="Protein FecR C-terminal" evidence="3">
    <location>
        <begin position="268"/>
        <end position="332"/>
    </location>
</feature>
<evidence type="ECO:0000259" key="3">
    <source>
        <dbReference type="Pfam" id="PF16344"/>
    </source>
</evidence>
<accession>A0ABS5J719</accession>
<dbReference type="PIRSF" id="PIRSF018266">
    <property type="entry name" value="FecR"/>
    <property type="match status" value="1"/>
</dbReference>
<dbReference type="InterPro" id="IPR032508">
    <property type="entry name" value="FecR_C"/>
</dbReference>
<reference evidence="4 5" key="1">
    <citation type="submission" date="2021-04" db="EMBL/GenBank/DDBJ databases">
        <title>Chitinophaga sp. nov., isolated from the rhizosphere soil.</title>
        <authorList>
            <person name="He S."/>
        </authorList>
    </citation>
    <scope>NUCLEOTIDE SEQUENCE [LARGE SCALE GENOMIC DNA]</scope>
    <source>
        <strain evidence="4 5">2R12</strain>
    </source>
</reference>
<dbReference type="InterPro" id="IPR012373">
    <property type="entry name" value="Ferrdict_sens_TM"/>
</dbReference>
<dbReference type="Gene3D" id="2.60.120.1440">
    <property type="match status" value="1"/>
</dbReference>
<dbReference type="InterPro" id="IPR006860">
    <property type="entry name" value="FecR"/>
</dbReference>
<dbReference type="EMBL" id="JAGTXB010000019">
    <property type="protein sequence ID" value="MBS0031008.1"/>
    <property type="molecule type" value="Genomic_DNA"/>
</dbReference>
<keyword evidence="5" id="KW-1185">Reference proteome</keyword>